<feature type="transmembrane region" description="Helical" evidence="5">
    <location>
        <begin position="21"/>
        <end position="40"/>
    </location>
</feature>
<protein>
    <submittedName>
        <fullName evidence="7">APC family permease</fullName>
    </submittedName>
</protein>
<sequence>MRAKTTVTSGLIQEEPNFKRVLTLPSLVFYGLAYLIPTTIFDMYGIVSNITHGMFSLTHALTAIAILFTAFSYGSMVAAFPVSGSAYTYAQQAINPYIGFLTGWTVMMDYLLVPMLSYVIAANYMNAIFPEIPNWIWILGLTVLVTTISYVGINVTAKVNNIIVLVQLFIIAIVTIFLIKFIAQGGGMGSFFSWDVFVNTSEFAKPEVGWGVIFTGASILVLSYFGFDAVTMVAEEAINPRVNVPRAVLIICAGAGLLFTTVSYLMLLAWPAGWSEFTDVNTGALELFKKIGLGILAVIYPFFTIIGAIAGPLAAQTSCSRMLCKMGGDRIIPKFFGYIHPKKATPTNSILFIGSLSLTALFLDVKTVISLVNFGALFGCTFVNISVIFYYFIKQKKRKGINIVRYLLFPSIGAIITLFFLYKLDMYAKTAGLIWLTVGVIYLGLNTNFFKKLPPELNMNEMKG</sequence>
<evidence type="ECO:0000259" key="6">
    <source>
        <dbReference type="Pfam" id="PF00324"/>
    </source>
</evidence>
<dbReference type="RefSeq" id="WP_144476934.1">
    <property type="nucleotide sequence ID" value="NZ_JARMTY010000026.1"/>
</dbReference>
<feature type="transmembrane region" description="Helical" evidence="5">
    <location>
        <begin position="94"/>
        <end position="115"/>
    </location>
</feature>
<feature type="transmembrane region" description="Helical" evidence="5">
    <location>
        <begin position="344"/>
        <end position="363"/>
    </location>
</feature>
<dbReference type="PIRSF" id="PIRSF006060">
    <property type="entry name" value="AA_transporter"/>
    <property type="match status" value="1"/>
</dbReference>
<evidence type="ECO:0000313" key="8">
    <source>
        <dbReference type="Proteomes" id="UP000317770"/>
    </source>
</evidence>
<feature type="transmembrane region" description="Helical" evidence="5">
    <location>
        <begin position="162"/>
        <end position="183"/>
    </location>
</feature>
<organism evidence="7 8">
    <name type="scientific">Peribacillus simplex</name>
    <dbReference type="NCBI Taxonomy" id="1478"/>
    <lineage>
        <taxon>Bacteria</taxon>
        <taxon>Bacillati</taxon>
        <taxon>Bacillota</taxon>
        <taxon>Bacilli</taxon>
        <taxon>Bacillales</taxon>
        <taxon>Bacillaceae</taxon>
        <taxon>Peribacillus</taxon>
    </lineage>
</organism>
<feature type="transmembrane region" description="Helical" evidence="5">
    <location>
        <begin position="403"/>
        <end position="421"/>
    </location>
</feature>
<keyword evidence="4 5" id="KW-0472">Membrane</keyword>
<gene>
    <name evidence="7" type="ORF">FQP34_02895</name>
</gene>
<feature type="transmembrane region" description="Helical" evidence="5">
    <location>
        <begin position="60"/>
        <end position="82"/>
    </location>
</feature>
<evidence type="ECO:0000256" key="4">
    <source>
        <dbReference type="ARBA" id="ARBA00023136"/>
    </source>
</evidence>
<dbReference type="AlphaFoldDB" id="A0A8B5Y577"/>
<dbReference type="InterPro" id="IPR004841">
    <property type="entry name" value="AA-permease/SLC12A_dom"/>
</dbReference>
<dbReference type="GO" id="GO:0016020">
    <property type="term" value="C:membrane"/>
    <property type="evidence" value="ECO:0007669"/>
    <property type="project" value="UniProtKB-SubCell"/>
</dbReference>
<accession>A0A8B5Y577</accession>
<dbReference type="Proteomes" id="UP000317770">
    <property type="component" value="Unassembled WGS sequence"/>
</dbReference>
<feature type="transmembrane region" description="Helical" evidence="5">
    <location>
        <begin position="135"/>
        <end position="155"/>
    </location>
</feature>
<evidence type="ECO:0000256" key="1">
    <source>
        <dbReference type="ARBA" id="ARBA00004141"/>
    </source>
</evidence>
<evidence type="ECO:0000313" key="7">
    <source>
        <dbReference type="EMBL" id="TVX84177.1"/>
    </source>
</evidence>
<comment type="subcellular location">
    <subcellularLocation>
        <location evidence="1">Membrane</location>
        <topology evidence="1">Multi-pass membrane protein</topology>
    </subcellularLocation>
</comment>
<evidence type="ECO:0000256" key="5">
    <source>
        <dbReference type="SAM" id="Phobius"/>
    </source>
</evidence>
<feature type="transmembrane region" description="Helical" evidence="5">
    <location>
        <begin position="208"/>
        <end position="227"/>
    </location>
</feature>
<evidence type="ECO:0000256" key="3">
    <source>
        <dbReference type="ARBA" id="ARBA00022989"/>
    </source>
</evidence>
<feature type="transmembrane region" description="Helical" evidence="5">
    <location>
        <begin position="248"/>
        <end position="271"/>
    </location>
</feature>
<proteinExistence type="predicted"/>
<keyword evidence="3 5" id="KW-1133">Transmembrane helix</keyword>
<feature type="transmembrane region" description="Helical" evidence="5">
    <location>
        <begin position="427"/>
        <end position="445"/>
    </location>
</feature>
<dbReference type="Gene3D" id="1.20.1740.10">
    <property type="entry name" value="Amino acid/polyamine transporter I"/>
    <property type="match status" value="1"/>
</dbReference>
<dbReference type="PANTHER" id="PTHR42770:SF8">
    <property type="entry name" value="PUTRESCINE IMPORTER PUUP"/>
    <property type="match status" value="1"/>
</dbReference>
<reference evidence="7 8" key="1">
    <citation type="submission" date="2019-07" db="EMBL/GenBank/DDBJ databases">
        <title>Genome assembly of Bacillus simplex strain GGC-P6A.</title>
        <authorList>
            <person name="Jennings M.E."/>
            <person name="Barton H.A."/>
        </authorList>
    </citation>
    <scope>NUCLEOTIDE SEQUENCE [LARGE SCALE GENOMIC DNA]</scope>
    <source>
        <strain evidence="7 8">GGC-P6A</strain>
    </source>
</reference>
<feature type="transmembrane region" description="Helical" evidence="5">
    <location>
        <begin position="369"/>
        <end position="391"/>
    </location>
</feature>
<dbReference type="InterPro" id="IPR050367">
    <property type="entry name" value="APC_superfamily"/>
</dbReference>
<feature type="transmembrane region" description="Helical" evidence="5">
    <location>
        <begin position="291"/>
        <end position="315"/>
    </location>
</feature>
<name>A0A8B5Y577_9BACI</name>
<dbReference type="EMBL" id="VNKI01000001">
    <property type="protein sequence ID" value="TVX84177.1"/>
    <property type="molecule type" value="Genomic_DNA"/>
</dbReference>
<dbReference type="PANTHER" id="PTHR42770">
    <property type="entry name" value="AMINO ACID TRANSPORTER-RELATED"/>
    <property type="match status" value="1"/>
</dbReference>
<comment type="caution">
    <text evidence="7">The sequence shown here is derived from an EMBL/GenBank/DDBJ whole genome shotgun (WGS) entry which is preliminary data.</text>
</comment>
<evidence type="ECO:0000256" key="2">
    <source>
        <dbReference type="ARBA" id="ARBA00022692"/>
    </source>
</evidence>
<feature type="domain" description="Amino acid permease/ SLC12A" evidence="6">
    <location>
        <begin position="29"/>
        <end position="388"/>
    </location>
</feature>
<dbReference type="Pfam" id="PF00324">
    <property type="entry name" value="AA_permease"/>
    <property type="match status" value="1"/>
</dbReference>
<keyword evidence="2 5" id="KW-0812">Transmembrane</keyword>
<dbReference type="GO" id="GO:0055085">
    <property type="term" value="P:transmembrane transport"/>
    <property type="evidence" value="ECO:0007669"/>
    <property type="project" value="InterPro"/>
</dbReference>